<dbReference type="Pfam" id="PF00162">
    <property type="entry name" value="PGK"/>
    <property type="match status" value="1"/>
</dbReference>
<dbReference type="AlphaFoldDB" id="F7WZK0"/>
<proteinExistence type="inferred from homology"/>
<evidence type="ECO:0000256" key="3">
    <source>
        <dbReference type="ARBA" id="ARBA00004838"/>
    </source>
</evidence>
<organism evidence="18 19">
    <name type="scientific">Buchnera aphidicola</name>
    <name type="common">Cinara tujafilina</name>
    <dbReference type="NCBI Taxonomy" id="261317"/>
    <lineage>
        <taxon>Bacteria</taxon>
        <taxon>Pseudomonadati</taxon>
        <taxon>Pseudomonadota</taxon>
        <taxon>Gammaproteobacteria</taxon>
        <taxon>Enterobacterales</taxon>
        <taxon>Erwiniaceae</taxon>
        <taxon>Buchnera</taxon>
    </lineage>
</organism>
<dbReference type="HOGENOM" id="CLU_025427_0_2_6"/>
<dbReference type="EC" id="2.7.2.3" evidence="6 14"/>
<comment type="catalytic activity">
    <reaction evidence="1 14 17">
        <text>(2R)-3-phosphoglycerate + ATP = (2R)-3-phospho-glyceroyl phosphate + ADP</text>
        <dbReference type="Rhea" id="RHEA:14801"/>
        <dbReference type="ChEBI" id="CHEBI:30616"/>
        <dbReference type="ChEBI" id="CHEBI:57604"/>
        <dbReference type="ChEBI" id="CHEBI:58272"/>
        <dbReference type="ChEBI" id="CHEBI:456216"/>
        <dbReference type="EC" id="2.7.2.3"/>
    </reaction>
</comment>
<comment type="pathway">
    <text evidence="3 14">Carbohydrate degradation; glycolysis; pyruvate from D-glyceraldehyde 3-phosphate: step 2/5.</text>
</comment>
<dbReference type="OrthoDB" id="9808460at2"/>
<dbReference type="KEGG" id="baj:BCTU_293"/>
<evidence type="ECO:0000256" key="2">
    <source>
        <dbReference type="ARBA" id="ARBA00004496"/>
    </source>
</evidence>
<feature type="binding site" evidence="14">
    <location>
        <position position="112"/>
    </location>
    <ligand>
        <name>substrate</name>
    </ligand>
</feature>
<dbReference type="InterPro" id="IPR036043">
    <property type="entry name" value="Phosphoglycerate_kinase_sf"/>
</dbReference>
<feature type="binding site" evidence="14 15">
    <location>
        <begin position="19"/>
        <end position="21"/>
    </location>
    <ligand>
        <name>substrate</name>
    </ligand>
</feature>
<dbReference type="FunFam" id="3.40.50.1260:FF:000001">
    <property type="entry name" value="Phosphoglycerate kinase"/>
    <property type="match status" value="1"/>
</dbReference>
<dbReference type="GO" id="GO:0006094">
    <property type="term" value="P:gluconeogenesis"/>
    <property type="evidence" value="ECO:0007669"/>
    <property type="project" value="TreeGrafter"/>
</dbReference>
<dbReference type="PANTHER" id="PTHR11406:SF23">
    <property type="entry name" value="PHOSPHOGLYCERATE KINASE 1, CHLOROPLASTIC-RELATED"/>
    <property type="match status" value="1"/>
</dbReference>
<dbReference type="PANTHER" id="PTHR11406">
    <property type="entry name" value="PHOSPHOGLYCERATE KINASE"/>
    <property type="match status" value="1"/>
</dbReference>
<dbReference type="UniPathway" id="UPA00109">
    <property type="reaction ID" value="UER00185"/>
</dbReference>
<dbReference type="PIRSF" id="PIRSF000724">
    <property type="entry name" value="Pgk"/>
    <property type="match status" value="1"/>
</dbReference>
<evidence type="ECO:0000256" key="7">
    <source>
        <dbReference type="ARBA" id="ARBA00016471"/>
    </source>
</evidence>
<evidence type="ECO:0000256" key="4">
    <source>
        <dbReference type="ARBA" id="ARBA00008982"/>
    </source>
</evidence>
<evidence type="ECO:0000313" key="19">
    <source>
        <dbReference type="Proteomes" id="UP000006811"/>
    </source>
</evidence>
<keyword evidence="11 14" id="KW-0418">Kinase</keyword>
<dbReference type="Gene3D" id="3.40.50.1260">
    <property type="entry name" value="Phosphoglycerate kinase, N-terminal domain"/>
    <property type="match status" value="2"/>
</dbReference>
<feature type="binding site" evidence="14">
    <location>
        <position position="34"/>
    </location>
    <ligand>
        <name>substrate</name>
    </ligand>
</feature>
<comment type="caution">
    <text evidence="14">Lacks conserved residue(s) required for the propagation of feature annotation.</text>
</comment>
<evidence type="ECO:0000256" key="5">
    <source>
        <dbReference type="ARBA" id="ARBA00011245"/>
    </source>
</evidence>
<evidence type="ECO:0000256" key="6">
    <source>
        <dbReference type="ARBA" id="ARBA00013061"/>
    </source>
</evidence>
<evidence type="ECO:0000256" key="9">
    <source>
        <dbReference type="ARBA" id="ARBA00022679"/>
    </source>
</evidence>
<feature type="binding site" evidence="14 16">
    <location>
        <begin position="338"/>
        <end position="341"/>
    </location>
    <ligand>
        <name>ATP</name>
        <dbReference type="ChEBI" id="CHEBI:30616"/>
    </ligand>
</feature>
<comment type="subcellular location">
    <subcellularLocation>
        <location evidence="2 14">Cytoplasm</location>
    </subcellularLocation>
</comment>
<feature type="binding site" evidence="14 16">
    <location>
        <position position="196"/>
    </location>
    <ligand>
        <name>ATP</name>
        <dbReference type="ChEBI" id="CHEBI:30616"/>
    </ligand>
</feature>
<keyword evidence="19" id="KW-1185">Reference proteome</keyword>
<dbReference type="GO" id="GO:0043531">
    <property type="term" value="F:ADP binding"/>
    <property type="evidence" value="ECO:0007669"/>
    <property type="project" value="TreeGrafter"/>
</dbReference>
<evidence type="ECO:0000313" key="18">
    <source>
        <dbReference type="EMBL" id="AEH39867.1"/>
    </source>
</evidence>
<dbReference type="EMBL" id="CP001817">
    <property type="protein sequence ID" value="AEH39867.1"/>
    <property type="molecule type" value="Genomic_DNA"/>
</dbReference>
<dbReference type="InterPro" id="IPR015824">
    <property type="entry name" value="Phosphoglycerate_kinase_N"/>
</dbReference>
<feature type="binding site" evidence="15">
    <location>
        <position position="145"/>
    </location>
    <ligand>
        <name>(2R)-3-phosphoglycerate</name>
        <dbReference type="ChEBI" id="CHEBI:58272"/>
    </ligand>
</feature>
<feature type="binding site" evidence="15">
    <location>
        <position position="112"/>
    </location>
    <ligand>
        <name>(2R)-3-phosphoglycerate</name>
        <dbReference type="ChEBI" id="CHEBI:58272"/>
    </ligand>
</feature>
<feature type="binding site" evidence="14">
    <location>
        <position position="145"/>
    </location>
    <ligand>
        <name>substrate</name>
    </ligand>
</feature>
<keyword evidence="8 14" id="KW-0963">Cytoplasm</keyword>
<dbReference type="GO" id="GO:0005524">
    <property type="term" value="F:ATP binding"/>
    <property type="evidence" value="ECO:0007669"/>
    <property type="project" value="UniProtKB-KW"/>
</dbReference>
<feature type="binding site" evidence="15">
    <location>
        <position position="34"/>
    </location>
    <ligand>
        <name>(2R)-3-phosphoglycerate</name>
        <dbReference type="ChEBI" id="CHEBI:58272"/>
    </ligand>
</feature>
<feature type="binding site" evidence="14 16">
    <location>
        <position position="312"/>
    </location>
    <ligand>
        <name>ATP</name>
        <dbReference type="ChEBI" id="CHEBI:30616"/>
    </ligand>
</feature>
<dbReference type="GO" id="GO:0005829">
    <property type="term" value="C:cytosol"/>
    <property type="evidence" value="ECO:0007669"/>
    <property type="project" value="TreeGrafter"/>
</dbReference>
<comment type="similarity">
    <text evidence="4 14 17">Belongs to the phosphoglycerate kinase family.</text>
</comment>
<evidence type="ECO:0000256" key="16">
    <source>
        <dbReference type="PIRSR" id="PIRSR000724-2"/>
    </source>
</evidence>
<evidence type="ECO:0000256" key="17">
    <source>
        <dbReference type="RuleBase" id="RU000532"/>
    </source>
</evidence>
<evidence type="ECO:0000256" key="15">
    <source>
        <dbReference type="PIRSR" id="PIRSR000724-1"/>
    </source>
</evidence>
<evidence type="ECO:0000256" key="8">
    <source>
        <dbReference type="ARBA" id="ARBA00022490"/>
    </source>
</evidence>
<reference evidence="18 19" key="1">
    <citation type="journal article" date="2011" name="Appl. Environ. Microbiol.">
        <title>The genome of Buchnera aphidicola from the aphid Cinara tujafilina provides new clues about the evolutionary history of metabolic losses in bacterial endosymbionts.</title>
        <authorList>
            <person name="Lamelas A."/>
            <person name="Gosalbes M.J."/>
            <person name="Moya A."/>
            <person name="Latorre A."/>
        </authorList>
    </citation>
    <scope>NUCLEOTIDE SEQUENCE [LARGE SCALE GENOMIC DNA]</scope>
    <source>
        <strain evidence="19">Cinara tujafilina</strain>
    </source>
</reference>
<evidence type="ECO:0000256" key="1">
    <source>
        <dbReference type="ARBA" id="ARBA00000642"/>
    </source>
</evidence>
<evidence type="ECO:0000256" key="13">
    <source>
        <dbReference type="ARBA" id="ARBA00023152"/>
    </source>
</evidence>
<dbReference type="eggNOG" id="COG0126">
    <property type="taxonomic scope" value="Bacteria"/>
</dbReference>
<comment type="subunit">
    <text evidence="5 14">Monomer.</text>
</comment>
<name>F7WZK0_9GAMM</name>
<dbReference type="FunFam" id="3.40.50.1260:FF:000002">
    <property type="entry name" value="Phosphoglycerate kinase"/>
    <property type="match status" value="1"/>
</dbReference>
<evidence type="ECO:0000256" key="12">
    <source>
        <dbReference type="ARBA" id="ARBA00022840"/>
    </source>
</evidence>
<sequence>MIEMKDLNLSNKRILIRMDLNVPIQNKIITSTERIDKSIPTIKLALKKNAKIIIASHLGRPKNYTYEKKLSLYPVYLYLKKIFPQINITFIKNYLNGFNIKSGTIVLLENVRFNKGEKENCIELSKKYAKLCDIFVMDAFATAHRIESSTYGVCNFVDIACAGPLLSLEIKNLKKILKKPKRPMISIIGGAKVSTKFNLLESLLKITDLMIVGGGIANTFISAYHSIGNSLHEKNFKIQAKKLYASKKIILPIDSRVGKSYSITEPSINKLISEISENEEIMDIGDQSIKNYIKLIKNARTILWNGPLGVFEFPNFRRGTEKISKAIAESTAFSVAGGGDTIAVIDLFQLKNKISYISTGGGAFLQFIENKTLPVLKLLDKFSI</sequence>
<dbReference type="PRINTS" id="PR00477">
    <property type="entry name" value="PHGLYCKINASE"/>
</dbReference>
<evidence type="ECO:0000256" key="11">
    <source>
        <dbReference type="ARBA" id="ARBA00022777"/>
    </source>
</evidence>
<gene>
    <name evidence="14 18" type="primary">pgk</name>
    <name evidence="18" type="ORF">BCTU_293</name>
</gene>
<dbReference type="HAMAP" id="MF_00145">
    <property type="entry name" value="Phosphoglyc_kinase"/>
    <property type="match status" value="1"/>
</dbReference>
<feature type="binding site" evidence="14 15">
    <location>
        <begin position="57"/>
        <end position="60"/>
    </location>
    <ligand>
        <name>substrate</name>
    </ligand>
</feature>
<keyword evidence="9 14" id="KW-0808">Transferase</keyword>
<dbReference type="STRING" id="261317.BCTU_293"/>
<keyword evidence="10 14" id="KW-0547">Nucleotide-binding</keyword>
<dbReference type="Proteomes" id="UP000006811">
    <property type="component" value="Chromosome"/>
</dbReference>
<accession>F7WZK0</accession>
<dbReference type="InterPro" id="IPR001576">
    <property type="entry name" value="Phosphoglycerate_kinase"/>
</dbReference>
<keyword evidence="13 14" id="KW-0324">Glycolysis</keyword>
<dbReference type="GO" id="GO:0004618">
    <property type="term" value="F:phosphoglycerate kinase activity"/>
    <property type="evidence" value="ECO:0007669"/>
    <property type="project" value="UniProtKB-UniRule"/>
</dbReference>
<protein>
    <recommendedName>
        <fullName evidence="7 14">Phosphoglycerate kinase</fullName>
        <ecNumber evidence="6 14">2.7.2.3</ecNumber>
    </recommendedName>
</protein>
<evidence type="ECO:0000256" key="10">
    <source>
        <dbReference type="ARBA" id="ARBA00022741"/>
    </source>
</evidence>
<dbReference type="SUPFAM" id="SSF53748">
    <property type="entry name" value="Phosphoglycerate kinase"/>
    <property type="match status" value="1"/>
</dbReference>
<keyword evidence="12 14" id="KW-0067">ATP-binding</keyword>
<dbReference type="GO" id="GO:0006096">
    <property type="term" value="P:glycolytic process"/>
    <property type="evidence" value="ECO:0007669"/>
    <property type="project" value="UniProtKB-UniRule"/>
</dbReference>
<evidence type="ECO:0000256" key="14">
    <source>
        <dbReference type="HAMAP-Rule" id="MF_00145"/>
    </source>
</evidence>